<evidence type="ECO:0000313" key="3">
    <source>
        <dbReference type="Proteomes" id="UP001153069"/>
    </source>
</evidence>
<proteinExistence type="predicted"/>
<sequence>MKVFTTITISFLFFLFNVFSTSLAQSQMVGSPESLYPIVVNVRDPMAAKSCPIQNDKEPRSLLFELTFDDNAPSSYSFELQELQTGCKFKAGGTVPKSVDVSIQVDGLYLDNQPIQVTLPDLSMDTILNVHDFLMTVDDVTNGHRVAVASFRGPLSSAVVDGVVTFHLDLD</sequence>
<dbReference type="AlphaFoldDB" id="A0A9N8EUN4"/>
<feature type="chain" id="PRO_5040124325" evidence="1">
    <location>
        <begin position="25"/>
        <end position="171"/>
    </location>
</feature>
<dbReference type="EMBL" id="CAICTM010001731">
    <property type="protein sequence ID" value="CAB9525829.1"/>
    <property type="molecule type" value="Genomic_DNA"/>
</dbReference>
<reference evidence="2" key="1">
    <citation type="submission" date="2020-06" db="EMBL/GenBank/DDBJ databases">
        <authorList>
            <consortium name="Plant Systems Biology data submission"/>
        </authorList>
    </citation>
    <scope>NUCLEOTIDE SEQUENCE</scope>
    <source>
        <strain evidence="2">D6</strain>
    </source>
</reference>
<keyword evidence="1" id="KW-0732">Signal</keyword>
<comment type="caution">
    <text evidence="2">The sequence shown here is derived from an EMBL/GenBank/DDBJ whole genome shotgun (WGS) entry which is preliminary data.</text>
</comment>
<accession>A0A9N8EUN4</accession>
<feature type="signal peptide" evidence="1">
    <location>
        <begin position="1"/>
        <end position="24"/>
    </location>
</feature>
<protein>
    <submittedName>
        <fullName evidence="2">Uncharacterized protein</fullName>
    </submittedName>
</protein>
<name>A0A9N8EUN4_9STRA</name>
<evidence type="ECO:0000256" key="1">
    <source>
        <dbReference type="SAM" id="SignalP"/>
    </source>
</evidence>
<keyword evidence="3" id="KW-1185">Reference proteome</keyword>
<organism evidence="2 3">
    <name type="scientific">Seminavis robusta</name>
    <dbReference type="NCBI Taxonomy" id="568900"/>
    <lineage>
        <taxon>Eukaryota</taxon>
        <taxon>Sar</taxon>
        <taxon>Stramenopiles</taxon>
        <taxon>Ochrophyta</taxon>
        <taxon>Bacillariophyta</taxon>
        <taxon>Bacillariophyceae</taxon>
        <taxon>Bacillariophycidae</taxon>
        <taxon>Naviculales</taxon>
        <taxon>Naviculaceae</taxon>
        <taxon>Seminavis</taxon>
    </lineage>
</organism>
<gene>
    <name evidence="2" type="ORF">SEMRO_1733_G294250.1</name>
</gene>
<evidence type="ECO:0000313" key="2">
    <source>
        <dbReference type="EMBL" id="CAB9525829.1"/>
    </source>
</evidence>
<dbReference type="Proteomes" id="UP001153069">
    <property type="component" value="Unassembled WGS sequence"/>
</dbReference>